<accession>A0A227J010</accession>
<proteinExistence type="predicted"/>
<gene>
    <name evidence="1" type="ORF">CA163_34025</name>
</gene>
<dbReference type="EMBL" id="NIXT01004376">
    <property type="protein sequence ID" value="OXE28416.1"/>
    <property type="molecule type" value="Genomic_DNA"/>
</dbReference>
<reference evidence="1 2" key="1">
    <citation type="journal article" date="2017" name="Appl. Environ. Microbiol.">
        <title>Parallel evolution of two clades of a major Atlantic endemic Vibrio parahaemolyticus pathogen lineage by independent acquisition of related pathogenicity islands.</title>
        <authorList>
            <person name="Xu F."/>
            <person name="Gonzalez-Escalona N."/>
            <person name="Drees K.P."/>
            <person name="Sebra R.P."/>
            <person name="Cooper V.S."/>
            <person name="Jones S.H."/>
            <person name="Whistler C.A."/>
        </authorList>
    </citation>
    <scope>NUCLEOTIDE SEQUENCE [LARGE SCALE GENOMIC DNA]</scope>
    <source>
        <strain evidence="1 2">MAVP-3</strain>
    </source>
</reference>
<evidence type="ECO:0000313" key="2">
    <source>
        <dbReference type="Proteomes" id="UP000214596"/>
    </source>
</evidence>
<comment type="caution">
    <text evidence="1">The sequence shown here is derived from an EMBL/GenBank/DDBJ whole genome shotgun (WGS) entry which is preliminary data.</text>
</comment>
<evidence type="ECO:0000313" key="1">
    <source>
        <dbReference type="EMBL" id="OXE28416.1"/>
    </source>
</evidence>
<feature type="non-terminal residue" evidence="1">
    <location>
        <position position="1"/>
    </location>
</feature>
<sequence>SISFVSEGSESIQKEYQLFQNESLAELAQYNKTGSKTLMLFASELPPISKGSPLLYRNLPVGNVSDFHLVDGGVLIKATIENRFAYLVTPQ</sequence>
<feature type="non-terminal residue" evidence="1">
    <location>
        <position position="91"/>
    </location>
</feature>
<dbReference type="AlphaFoldDB" id="A0A227J010"/>
<name>A0A227J010_VIBPH</name>
<dbReference type="Proteomes" id="UP000214596">
    <property type="component" value="Unassembled WGS sequence"/>
</dbReference>
<organism evidence="1 2">
    <name type="scientific">Vibrio parahaemolyticus</name>
    <dbReference type="NCBI Taxonomy" id="670"/>
    <lineage>
        <taxon>Bacteria</taxon>
        <taxon>Pseudomonadati</taxon>
        <taxon>Pseudomonadota</taxon>
        <taxon>Gammaproteobacteria</taxon>
        <taxon>Vibrionales</taxon>
        <taxon>Vibrionaceae</taxon>
        <taxon>Vibrio</taxon>
    </lineage>
</organism>
<protein>
    <submittedName>
        <fullName evidence="1">Uncharacterized protein</fullName>
    </submittedName>
</protein>